<comment type="subcellular location">
    <subcellularLocation>
        <location evidence="1">Cell membrane</location>
        <topology evidence="1">Multi-pass membrane protein</topology>
    </subcellularLocation>
</comment>
<reference evidence="10" key="1">
    <citation type="submission" date="2016-10" db="EMBL/GenBank/DDBJ databases">
        <authorList>
            <person name="Varghese N."/>
            <person name="Submissions S."/>
        </authorList>
    </citation>
    <scope>NUCLEOTIDE SEQUENCE [LARGE SCALE GENOMIC DNA]</scope>
    <source>
        <strain evidence="10">CGMCC 1.10118</strain>
    </source>
</reference>
<evidence type="ECO:0000256" key="5">
    <source>
        <dbReference type="ARBA" id="ARBA00023136"/>
    </source>
</evidence>
<feature type="compositionally biased region" description="Low complexity" evidence="6">
    <location>
        <begin position="245"/>
        <end position="255"/>
    </location>
</feature>
<feature type="transmembrane region" description="Helical" evidence="7">
    <location>
        <begin position="95"/>
        <end position="112"/>
    </location>
</feature>
<evidence type="ECO:0000256" key="6">
    <source>
        <dbReference type="SAM" id="MobiDB-lite"/>
    </source>
</evidence>
<evidence type="ECO:0000256" key="2">
    <source>
        <dbReference type="ARBA" id="ARBA00022475"/>
    </source>
</evidence>
<keyword evidence="2" id="KW-1003">Cell membrane</keyword>
<dbReference type="Gene3D" id="1.20.120.1220">
    <property type="match status" value="1"/>
</dbReference>
<sequence length="343" mass="36245">MFASVPDILRLVVVPVLGWAAWRDVETRRVPSRTWLPLVVLGVVLLAWDAVGHLSLATSADLLFFVRVGISLFLVAPISYLFWRLGGFGGADAKALITIAVLLPTFPTYFFAGFTLPVVVTTLGVFSMTVLTNTVLLAAAYPLGIAGRNLLDGDFRFPVSFLGRRMDVASLSTAHGRLYETPDGFSRHGLDLDALRMYLRWRGASLSDLRAAPDTFRDPASIDETYPATDGAVGDGAGGDGSQPTAPDSADAADGTDAADSAAAIAVDPDDEWGAAAFLDSIEGTAYGTSPEKLRGGLDIVAERDDVWVSPGIPFIVPMFVGTAVAFTYGDLVFGLLGALGIV</sequence>
<dbReference type="Proteomes" id="UP000199170">
    <property type="component" value="Unassembled WGS sequence"/>
</dbReference>
<keyword evidence="9" id="KW-0966">Cell projection</keyword>
<dbReference type="InterPro" id="IPR052218">
    <property type="entry name" value="Preflagellin_Peptidase"/>
</dbReference>
<evidence type="ECO:0000256" key="1">
    <source>
        <dbReference type="ARBA" id="ARBA00004651"/>
    </source>
</evidence>
<name>A0A1H3EA38_9EURY</name>
<evidence type="ECO:0000259" key="8">
    <source>
        <dbReference type="Pfam" id="PF01478"/>
    </source>
</evidence>
<feature type="transmembrane region" description="Helical" evidence="7">
    <location>
        <begin position="34"/>
        <end position="56"/>
    </location>
</feature>
<evidence type="ECO:0000313" key="9">
    <source>
        <dbReference type="EMBL" id="SDX75525.1"/>
    </source>
</evidence>
<feature type="domain" description="Prepilin type IV endopeptidase peptidase" evidence="8">
    <location>
        <begin position="12"/>
        <end position="139"/>
    </location>
</feature>
<dbReference type="GO" id="GO:0005886">
    <property type="term" value="C:plasma membrane"/>
    <property type="evidence" value="ECO:0007669"/>
    <property type="project" value="UniProtKB-SubCell"/>
</dbReference>
<keyword evidence="4 7" id="KW-1133">Transmembrane helix</keyword>
<evidence type="ECO:0000256" key="7">
    <source>
        <dbReference type="SAM" id="Phobius"/>
    </source>
</evidence>
<keyword evidence="9" id="KW-0282">Flagellum</keyword>
<feature type="transmembrane region" description="Helical" evidence="7">
    <location>
        <begin position="118"/>
        <end position="141"/>
    </location>
</feature>
<dbReference type="GO" id="GO:0004190">
    <property type="term" value="F:aspartic-type endopeptidase activity"/>
    <property type="evidence" value="ECO:0007669"/>
    <property type="project" value="InterPro"/>
</dbReference>
<keyword evidence="9" id="KW-0969">Cilium</keyword>
<evidence type="ECO:0000256" key="4">
    <source>
        <dbReference type="ARBA" id="ARBA00022989"/>
    </source>
</evidence>
<evidence type="ECO:0000313" key="10">
    <source>
        <dbReference type="Proteomes" id="UP000199170"/>
    </source>
</evidence>
<evidence type="ECO:0000256" key="3">
    <source>
        <dbReference type="ARBA" id="ARBA00022692"/>
    </source>
</evidence>
<accession>A0A1H3EA38</accession>
<organism evidence="9 10">
    <name type="scientific">Halobellus clavatus</name>
    <dbReference type="NCBI Taxonomy" id="660517"/>
    <lineage>
        <taxon>Archaea</taxon>
        <taxon>Methanobacteriati</taxon>
        <taxon>Methanobacteriota</taxon>
        <taxon>Stenosarchaea group</taxon>
        <taxon>Halobacteria</taxon>
        <taxon>Halobacteriales</taxon>
        <taxon>Haloferacaceae</taxon>
        <taxon>Halobellus</taxon>
    </lineage>
</organism>
<feature type="transmembrane region" description="Helical" evidence="7">
    <location>
        <begin position="62"/>
        <end position="83"/>
    </location>
</feature>
<keyword evidence="10" id="KW-1185">Reference proteome</keyword>
<dbReference type="PANTHER" id="PTHR36506:SF1">
    <property type="entry name" value="PREFLAGELLIN PEPTIDASE"/>
    <property type="match status" value="1"/>
</dbReference>
<proteinExistence type="predicted"/>
<feature type="region of interest" description="Disordered" evidence="6">
    <location>
        <begin position="218"/>
        <end position="255"/>
    </location>
</feature>
<dbReference type="PANTHER" id="PTHR36506">
    <property type="entry name" value="PREFLAGELLIN PEPTIDASE"/>
    <property type="match status" value="1"/>
</dbReference>
<keyword evidence="5 7" id="KW-0472">Membrane</keyword>
<dbReference type="STRING" id="660517.SAMN04487946_102135"/>
<dbReference type="Pfam" id="PF01478">
    <property type="entry name" value="Peptidase_A24"/>
    <property type="match status" value="1"/>
</dbReference>
<dbReference type="EMBL" id="FNPB01000002">
    <property type="protein sequence ID" value="SDX75525.1"/>
    <property type="molecule type" value="Genomic_DNA"/>
</dbReference>
<protein>
    <submittedName>
        <fullName evidence="9">Preflagellin peptidase FlaK</fullName>
    </submittedName>
</protein>
<dbReference type="AlphaFoldDB" id="A0A1H3EA38"/>
<keyword evidence="3 7" id="KW-0812">Transmembrane</keyword>
<dbReference type="RefSeq" id="WP_089765526.1">
    <property type="nucleotide sequence ID" value="NZ_FNPB01000002.1"/>
</dbReference>
<gene>
    <name evidence="9" type="ORF">SAMN04487946_102135</name>
</gene>
<dbReference type="InterPro" id="IPR000045">
    <property type="entry name" value="Prepilin_IV_endopep_pep"/>
</dbReference>
<dbReference type="OrthoDB" id="19094at2157"/>